<comment type="caution">
    <text evidence="1">The sequence shown here is derived from an EMBL/GenBank/DDBJ whole genome shotgun (WGS) entry which is preliminary data.</text>
</comment>
<organism evidence="1">
    <name type="scientific">gut metagenome</name>
    <dbReference type="NCBI Taxonomy" id="749906"/>
    <lineage>
        <taxon>unclassified sequences</taxon>
        <taxon>metagenomes</taxon>
        <taxon>organismal metagenomes</taxon>
    </lineage>
</organism>
<evidence type="ECO:0000313" key="1">
    <source>
        <dbReference type="EMBL" id="EJW93800.1"/>
    </source>
</evidence>
<gene>
    <name evidence="1" type="ORF">EVA_18090</name>
</gene>
<sequence length="478" mass="52402">MIVGGGITIYAVMDAEMTRLHLSTSTIVVDAYNVQTEPLTIQVQKVSGADTKAVSAYISVQAYSMNRPIKGAVMNFGYCSKASFTIPARDALYATATAVKVCAYADAAGKELVDSAVVSVICNKEPGLVYRGKEWASGSVYRNGDFLEHEVNGASSIYMWSSRVEGNTSKAPWNITLTTDPDYGYWTHVTEQVLFVSKMIMTNFAKLGSAIFNGNYTISQHGQAAINPGTNKPYDYRDFGKKDYNGNDLFTPNFMIDWLSGKVVGKDMEIKGGKIGGLTVEDGKLIAKYPTQGIEMDVFNTGPDTLRFGSLASELISIRLNNDRIGQRATGIDMGIYGKSDRGLAIVANGKGSFCIDNAGSHRFYQRQTDVWDAPGVLYAGHFNGDGYKLYEWGQGAGEVTCIHEGKGSYRINHQVNRMDYFVTITPYTYWANATAQGKDNKTFSFTIADKGQGGLMDLSFDVMIFGRNIFNDYSPKK</sequence>
<protein>
    <submittedName>
        <fullName evidence="1">Uncharacterized protein</fullName>
    </submittedName>
</protein>
<dbReference type="AlphaFoldDB" id="J9C1U3"/>
<dbReference type="EMBL" id="AMCI01006754">
    <property type="protein sequence ID" value="EJW93800.1"/>
    <property type="molecule type" value="Genomic_DNA"/>
</dbReference>
<proteinExistence type="predicted"/>
<accession>J9C1U3</accession>
<name>J9C1U3_9ZZZZ</name>
<reference evidence="1" key="1">
    <citation type="journal article" date="2012" name="PLoS ONE">
        <title>Gene sets for utilization of primary and secondary nutrition supplies in the distal gut of endangered iberian lynx.</title>
        <authorList>
            <person name="Alcaide M."/>
            <person name="Messina E."/>
            <person name="Richter M."/>
            <person name="Bargiela R."/>
            <person name="Peplies J."/>
            <person name="Huws S.A."/>
            <person name="Newbold C.J."/>
            <person name="Golyshin P.N."/>
            <person name="Simon M.A."/>
            <person name="Lopez G."/>
            <person name="Yakimov M.M."/>
            <person name="Ferrer M."/>
        </authorList>
    </citation>
    <scope>NUCLEOTIDE SEQUENCE</scope>
</reference>